<dbReference type="PANTHER" id="PTHR45699:SF3">
    <property type="entry name" value="LARGE RIBOSOMAL SUBUNIT PROTEIN UL10"/>
    <property type="match status" value="1"/>
</dbReference>
<reference evidence="4 5" key="1">
    <citation type="journal article" date="2017" name="Genome Biol.">
        <title>New reference genome sequences of hot pepper reveal the massive evolution of plant disease-resistance genes by retroduplication.</title>
        <authorList>
            <person name="Kim S."/>
            <person name="Park J."/>
            <person name="Yeom S.I."/>
            <person name="Kim Y.M."/>
            <person name="Seo E."/>
            <person name="Kim K.T."/>
            <person name="Kim M.S."/>
            <person name="Lee J.M."/>
            <person name="Cheong K."/>
            <person name="Shin H.S."/>
            <person name="Kim S.B."/>
            <person name="Han K."/>
            <person name="Lee J."/>
            <person name="Park M."/>
            <person name="Lee H.A."/>
            <person name="Lee H.Y."/>
            <person name="Lee Y."/>
            <person name="Oh S."/>
            <person name="Lee J.H."/>
            <person name="Choi E."/>
            <person name="Choi E."/>
            <person name="Lee S.E."/>
            <person name="Jeon J."/>
            <person name="Kim H."/>
            <person name="Choi G."/>
            <person name="Song H."/>
            <person name="Lee J."/>
            <person name="Lee S.C."/>
            <person name="Kwon J.K."/>
            <person name="Lee H.Y."/>
            <person name="Koo N."/>
            <person name="Hong Y."/>
            <person name="Kim R.W."/>
            <person name="Kang W.H."/>
            <person name="Huh J.H."/>
            <person name="Kang B.C."/>
            <person name="Yang T.J."/>
            <person name="Lee Y.H."/>
            <person name="Bennetzen J.L."/>
            <person name="Choi D."/>
        </authorList>
    </citation>
    <scope>NUCLEOTIDE SEQUENCE [LARGE SCALE GENOMIC DNA]</scope>
    <source>
        <strain evidence="5">cv. PBC81</strain>
    </source>
</reference>
<dbReference type="GO" id="GO:0003735">
    <property type="term" value="F:structural constituent of ribosome"/>
    <property type="evidence" value="ECO:0007669"/>
    <property type="project" value="TreeGrafter"/>
</dbReference>
<sequence>MLKKTKNETILNLIPLFVGNAGLIFTKGDLKELSEEVAKYNVVDLLVLAIVVENKYSFPPADKVKEYVADPSMFAAVAAALVATASSSVGSTTKGTIHEKNVQVSETCQVKARRKRKCSFEVQDVVGDIRIKFKEVATSIDKMINSRIDVTKDEVMAMKGYKEEFIGDAFDYFVQSNTLA</sequence>
<keyword evidence="3" id="KW-0687">Ribonucleoprotein</keyword>
<dbReference type="STRING" id="33114.A0A2G2XCJ0"/>
<comment type="similarity">
    <text evidence="1">Belongs to the universal ribosomal protein uL10 family.</text>
</comment>
<protein>
    <submittedName>
        <fullName evidence="4">60S acidic ribosomal protein P0</fullName>
    </submittedName>
</protein>
<gene>
    <name evidence="4" type="ORF">CQW23_03702</name>
</gene>
<dbReference type="Proteomes" id="UP000224567">
    <property type="component" value="Unassembled WGS sequence"/>
</dbReference>
<dbReference type="InterPro" id="IPR043141">
    <property type="entry name" value="Ribosomal_uL10-like_sf"/>
</dbReference>
<dbReference type="EMBL" id="MLFT02000002">
    <property type="protein sequence ID" value="PHT55216.1"/>
    <property type="molecule type" value="Genomic_DNA"/>
</dbReference>
<proteinExistence type="inferred from homology"/>
<comment type="caution">
    <text evidence="4">The sequence shown here is derived from an EMBL/GenBank/DDBJ whole genome shotgun (WGS) entry which is preliminary data.</text>
</comment>
<dbReference type="GO" id="GO:0022625">
    <property type="term" value="C:cytosolic large ribosomal subunit"/>
    <property type="evidence" value="ECO:0007669"/>
    <property type="project" value="TreeGrafter"/>
</dbReference>
<dbReference type="GO" id="GO:0070180">
    <property type="term" value="F:large ribosomal subunit rRNA binding"/>
    <property type="evidence" value="ECO:0007669"/>
    <property type="project" value="TreeGrafter"/>
</dbReference>
<evidence type="ECO:0000256" key="2">
    <source>
        <dbReference type="ARBA" id="ARBA00022980"/>
    </source>
</evidence>
<name>A0A2G2XCJ0_CAPBA</name>
<evidence type="ECO:0000256" key="3">
    <source>
        <dbReference type="ARBA" id="ARBA00023274"/>
    </source>
</evidence>
<dbReference type="AlphaFoldDB" id="A0A2G2XCJ0"/>
<dbReference type="GO" id="GO:0002181">
    <property type="term" value="P:cytoplasmic translation"/>
    <property type="evidence" value="ECO:0007669"/>
    <property type="project" value="TreeGrafter"/>
</dbReference>
<reference evidence="5" key="2">
    <citation type="journal article" date="2017" name="J. Anim. Genet.">
        <title>Multiple reference genome sequences of hot pepper reveal the massive evolution of plant disease resistance genes by retroduplication.</title>
        <authorList>
            <person name="Kim S."/>
            <person name="Park J."/>
            <person name="Yeom S.-I."/>
            <person name="Kim Y.-M."/>
            <person name="Seo E."/>
            <person name="Kim K.-T."/>
            <person name="Kim M.-S."/>
            <person name="Lee J.M."/>
            <person name="Cheong K."/>
            <person name="Shin H.-S."/>
            <person name="Kim S.-B."/>
            <person name="Han K."/>
            <person name="Lee J."/>
            <person name="Park M."/>
            <person name="Lee H.-A."/>
            <person name="Lee H.-Y."/>
            <person name="Lee Y."/>
            <person name="Oh S."/>
            <person name="Lee J.H."/>
            <person name="Choi E."/>
            <person name="Choi E."/>
            <person name="Lee S.E."/>
            <person name="Jeon J."/>
            <person name="Kim H."/>
            <person name="Choi G."/>
            <person name="Song H."/>
            <person name="Lee J."/>
            <person name="Lee S.-C."/>
            <person name="Kwon J.-K."/>
            <person name="Lee H.-Y."/>
            <person name="Koo N."/>
            <person name="Hong Y."/>
            <person name="Kim R.W."/>
            <person name="Kang W.-H."/>
            <person name="Huh J.H."/>
            <person name="Kang B.-C."/>
            <person name="Yang T.-J."/>
            <person name="Lee Y.-H."/>
            <person name="Bennetzen J.L."/>
            <person name="Choi D."/>
        </authorList>
    </citation>
    <scope>NUCLEOTIDE SEQUENCE [LARGE SCALE GENOMIC DNA]</scope>
    <source>
        <strain evidence="5">cv. PBC81</strain>
    </source>
</reference>
<evidence type="ECO:0000313" key="4">
    <source>
        <dbReference type="EMBL" id="PHT55216.1"/>
    </source>
</evidence>
<dbReference type="PANTHER" id="PTHR45699">
    <property type="entry name" value="60S ACIDIC RIBOSOMAL PROTEIN P0"/>
    <property type="match status" value="1"/>
</dbReference>
<keyword evidence="2 4" id="KW-0689">Ribosomal protein</keyword>
<organism evidence="4 5">
    <name type="scientific">Capsicum baccatum</name>
    <name type="common">Peruvian pepper</name>
    <dbReference type="NCBI Taxonomy" id="33114"/>
    <lineage>
        <taxon>Eukaryota</taxon>
        <taxon>Viridiplantae</taxon>
        <taxon>Streptophyta</taxon>
        <taxon>Embryophyta</taxon>
        <taxon>Tracheophyta</taxon>
        <taxon>Spermatophyta</taxon>
        <taxon>Magnoliopsida</taxon>
        <taxon>eudicotyledons</taxon>
        <taxon>Gunneridae</taxon>
        <taxon>Pentapetalae</taxon>
        <taxon>asterids</taxon>
        <taxon>lamiids</taxon>
        <taxon>Solanales</taxon>
        <taxon>Solanaceae</taxon>
        <taxon>Solanoideae</taxon>
        <taxon>Capsiceae</taxon>
        <taxon>Capsicum</taxon>
    </lineage>
</organism>
<dbReference type="GO" id="GO:0000027">
    <property type="term" value="P:ribosomal large subunit assembly"/>
    <property type="evidence" value="ECO:0007669"/>
    <property type="project" value="TreeGrafter"/>
</dbReference>
<accession>A0A2G2XCJ0</accession>
<dbReference type="InterPro" id="IPR050323">
    <property type="entry name" value="Ribosomal_protein_uL10"/>
</dbReference>
<evidence type="ECO:0000313" key="5">
    <source>
        <dbReference type="Proteomes" id="UP000224567"/>
    </source>
</evidence>
<dbReference type="Gene3D" id="3.30.70.1730">
    <property type="match status" value="1"/>
</dbReference>
<dbReference type="OrthoDB" id="992872at2759"/>
<evidence type="ECO:0000256" key="1">
    <source>
        <dbReference type="ARBA" id="ARBA00008889"/>
    </source>
</evidence>
<keyword evidence="5" id="KW-1185">Reference proteome</keyword>